<protein>
    <recommendedName>
        <fullName evidence="5">RNA polymerase sigma-70 region 2 domain-containing protein</fullName>
    </recommendedName>
</protein>
<organism evidence="6">
    <name type="scientific">marine sediment metagenome</name>
    <dbReference type="NCBI Taxonomy" id="412755"/>
    <lineage>
        <taxon>unclassified sequences</taxon>
        <taxon>metagenomes</taxon>
        <taxon>ecological metagenomes</taxon>
    </lineage>
</organism>
<feature type="domain" description="RNA polymerase sigma-70 region 2" evidence="5">
    <location>
        <begin position="13"/>
        <end position="77"/>
    </location>
</feature>
<keyword evidence="4" id="KW-0804">Transcription</keyword>
<dbReference type="AlphaFoldDB" id="A0A0F8XXE4"/>
<dbReference type="Gene3D" id="1.10.1740.10">
    <property type="match status" value="1"/>
</dbReference>
<dbReference type="InterPro" id="IPR013325">
    <property type="entry name" value="RNA_pol_sigma_r2"/>
</dbReference>
<gene>
    <name evidence="6" type="ORF">LCGC14_2891540</name>
</gene>
<evidence type="ECO:0000256" key="1">
    <source>
        <dbReference type="ARBA" id="ARBA00023015"/>
    </source>
</evidence>
<dbReference type="GO" id="GO:0016987">
    <property type="term" value="F:sigma factor activity"/>
    <property type="evidence" value="ECO:0007669"/>
    <property type="project" value="UniProtKB-KW"/>
</dbReference>
<evidence type="ECO:0000256" key="4">
    <source>
        <dbReference type="ARBA" id="ARBA00023163"/>
    </source>
</evidence>
<evidence type="ECO:0000256" key="3">
    <source>
        <dbReference type="ARBA" id="ARBA00023125"/>
    </source>
</evidence>
<keyword evidence="3" id="KW-0238">DNA-binding</keyword>
<dbReference type="InterPro" id="IPR007627">
    <property type="entry name" value="RNA_pol_sigma70_r2"/>
</dbReference>
<accession>A0A0F8XXE4</accession>
<feature type="non-terminal residue" evidence="6">
    <location>
        <position position="82"/>
    </location>
</feature>
<dbReference type="GO" id="GO:0006352">
    <property type="term" value="P:DNA-templated transcription initiation"/>
    <property type="evidence" value="ECO:0007669"/>
    <property type="project" value="InterPro"/>
</dbReference>
<proteinExistence type="predicted"/>
<dbReference type="PANTHER" id="PTHR43133">
    <property type="entry name" value="RNA POLYMERASE ECF-TYPE SIGMA FACTO"/>
    <property type="match status" value="1"/>
</dbReference>
<dbReference type="SUPFAM" id="SSF88946">
    <property type="entry name" value="Sigma2 domain of RNA polymerase sigma factors"/>
    <property type="match status" value="1"/>
</dbReference>
<sequence>MKPDSMPDLENWVEEYTGGLYSWALHKTSDAELAKDMVQDTFMAAAEKINNFRGDSTPKTFLFSILNHKIIDHYRKKINKPI</sequence>
<dbReference type="GO" id="GO:0003677">
    <property type="term" value="F:DNA binding"/>
    <property type="evidence" value="ECO:0007669"/>
    <property type="project" value="UniProtKB-KW"/>
</dbReference>
<name>A0A0F8XXE4_9ZZZZ</name>
<evidence type="ECO:0000313" key="6">
    <source>
        <dbReference type="EMBL" id="KKK73668.1"/>
    </source>
</evidence>
<dbReference type="EMBL" id="LAZR01056683">
    <property type="protein sequence ID" value="KKK73668.1"/>
    <property type="molecule type" value="Genomic_DNA"/>
</dbReference>
<reference evidence="6" key="1">
    <citation type="journal article" date="2015" name="Nature">
        <title>Complex archaea that bridge the gap between prokaryotes and eukaryotes.</title>
        <authorList>
            <person name="Spang A."/>
            <person name="Saw J.H."/>
            <person name="Jorgensen S.L."/>
            <person name="Zaremba-Niedzwiedzka K."/>
            <person name="Martijn J."/>
            <person name="Lind A.E."/>
            <person name="van Eijk R."/>
            <person name="Schleper C."/>
            <person name="Guy L."/>
            <person name="Ettema T.J."/>
        </authorList>
    </citation>
    <scope>NUCLEOTIDE SEQUENCE</scope>
</reference>
<keyword evidence="1" id="KW-0805">Transcription regulation</keyword>
<comment type="caution">
    <text evidence="6">The sequence shown here is derived from an EMBL/GenBank/DDBJ whole genome shotgun (WGS) entry which is preliminary data.</text>
</comment>
<dbReference type="Pfam" id="PF04542">
    <property type="entry name" value="Sigma70_r2"/>
    <property type="match status" value="1"/>
</dbReference>
<evidence type="ECO:0000256" key="2">
    <source>
        <dbReference type="ARBA" id="ARBA00023082"/>
    </source>
</evidence>
<dbReference type="PANTHER" id="PTHR43133:SF8">
    <property type="entry name" value="RNA POLYMERASE SIGMA FACTOR HI_1459-RELATED"/>
    <property type="match status" value="1"/>
</dbReference>
<keyword evidence="2" id="KW-0731">Sigma factor</keyword>
<dbReference type="InterPro" id="IPR039425">
    <property type="entry name" value="RNA_pol_sigma-70-like"/>
</dbReference>
<evidence type="ECO:0000259" key="5">
    <source>
        <dbReference type="Pfam" id="PF04542"/>
    </source>
</evidence>